<sequence>MNSSARHQEEQRAEESRNRFNKLKKKVPSGPGSRTLTPVCQGKLSSLEDPIFSAVASRGIKTLGGAWQKPSRQASMEGDASLQNLMPNPSLSLDLIHLLIDNFSVPVACFSHPPSALQLLRQQSLVDLANVGMATFLTLVSMLIFAEDAVYLSKKTRCFVKMKTLIWSSSAPTVVSIFCLLGLWVPRAMTYVEMAIGSYFAVCFYLMMLVMVEGFGGKKAVLKALKDTPMLIRTGPCCCCCPCCPTITMTKRKLRIMLLGAFQYAFLKVACTFLGLVLSTEDLYDTADISANSVALWINTSLGVSTLFALWSLAILFRQAKTHLAEQNMTGKFVCFQVLLILTALQPSIFSILANGGQIACSPPFSSRARGQQMHAQLLILQTFVLAVLARMYYRKPDDKPGCCLRESPEFKPEIKQ</sequence>
<evidence type="ECO:0000256" key="5">
    <source>
        <dbReference type="SAM" id="MobiDB-lite"/>
    </source>
</evidence>
<feature type="region of interest" description="Disordered" evidence="5">
    <location>
        <begin position="1"/>
        <end position="36"/>
    </location>
</feature>
<gene>
    <name evidence="7" type="ORF">NXF25_012225</name>
</gene>
<feature type="transmembrane region" description="Helical" evidence="6">
    <location>
        <begin position="196"/>
        <end position="216"/>
    </location>
</feature>
<dbReference type="InterPro" id="IPR005178">
    <property type="entry name" value="Ostalpha/TMEM184C"/>
</dbReference>
<feature type="transmembrane region" description="Helical" evidence="6">
    <location>
        <begin position="256"/>
        <end position="276"/>
    </location>
</feature>
<evidence type="ECO:0000313" key="8">
    <source>
        <dbReference type="Proteomes" id="UP001474421"/>
    </source>
</evidence>
<dbReference type="PANTHER" id="PTHR23423">
    <property type="entry name" value="ORGANIC SOLUTE TRANSPORTER-RELATED"/>
    <property type="match status" value="1"/>
</dbReference>
<keyword evidence="4 6" id="KW-0472">Membrane</keyword>
<dbReference type="Pfam" id="PF03619">
    <property type="entry name" value="Solute_trans_a"/>
    <property type="match status" value="1"/>
</dbReference>
<feature type="transmembrane region" description="Helical" evidence="6">
    <location>
        <begin position="296"/>
        <end position="317"/>
    </location>
</feature>
<proteinExistence type="predicted"/>
<comment type="caution">
    <text evidence="7">The sequence shown here is derived from an EMBL/GenBank/DDBJ whole genome shotgun (WGS) entry which is preliminary data.</text>
</comment>
<comment type="subcellular location">
    <subcellularLocation>
        <location evidence="1">Membrane</location>
        <topology evidence="1">Multi-pass membrane protein</topology>
    </subcellularLocation>
</comment>
<evidence type="ECO:0000256" key="4">
    <source>
        <dbReference type="ARBA" id="ARBA00023136"/>
    </source>
</evidence>
<keyword evidence="2 6" id="KW-0812">Transmembrane</keyword>
<dbReference type="SMART" id="SM01417">
    <property type="entry name" value="Solute_trans_a"/>
    <property type="match status" value="1"/>
</dbReference>
<feature type="transmembrane region" description="Helical" evidence="6">
    <location>
        <begin position="374"/>
        <end position="394"/>
    </location>
</feature>
<accession>A0AAW1BI40</accession>
<feature type="transmembrane region" description="Helical" evidence="6">
    <location>
        <begin position="164"/>
        <end position="184"/>
    </location>
</feature>
<feature type="transmembrane region" description="Helical" evidence="6">
    <location>
        <begin position="329"/>
        <end position="354"/>
    </location>
</feature>
<evidence type="ECO:0000256" key="6">
    <source>
        <dbReference type="SAM" id="Phobius"/>
    </source>
</evidence>
<protein>
    <submittedName>
        <fullName evidence="7">Organic solute transporter subunit alpha</fullName>
    </submittedName>
</protein>
<reference evidence="7 8" key="1">
    <citation type="journal article" date="2024" name="Proc. Natl. Acad. Sci. U.S.A.">
        <title>The genetic regulatory architecture and epigenomic basis for age-related changes in rattlesnake venom.</title>
        <authorList>
            <person name="Hogan M.P."/>
            <person name="Holding M.L."/>
            <person name="Nystrom G.S."/>
            <person name="Colston T.J."/>
            <person name="Bartlett D.A."/>
            <person name="Mason A.J."/>
            <person name="Ellsworth S.A."/>
            <person name="Rautsaw R.M."/>
            <person name="Lawrence K.C."/>
            <person name="Strickland J.L."/>
            <person name="He B."/>
            <person name="Fraser P."/>
            <person name="Margres M.J."/>
            <person name="Gilbert D.M."/>
            <person name="Gibbs H.L."/>
            <person name="Parkinson C.L."/>
            <person name="Rokyta D.R."/>
        </authorList>
    </citation>
    <scope>NUCLEOTIDE SEQUENCE [LARGE SCALE GENOMIC DNA]</scope>
    <source>
        <strain evidence="7">DRR0105</strain>
    </source>
</reference>
<dbReference type="GO" id="GO:0016020">
    <property type="term" value="C:membrane"/>
    <property type="evidence" value="ECO:0007669"/>
    <property type="project" value="UniProtKB-SubCell"/>
</dbReference>
<keyword evidence="3 6" id="KW-1133">Transmembrane helix</keyword>
<dbReference type="EMBL" id="JAOTOJ010000005">
    <property type="protein sequence ID" value="KAK9401511.1"/>
    <property type="molecule type" value="Genomic_DNA"/>
</dbReference>
<dbReference type="Proteomes" id="UP001474421">
    <property type="component" value="Unassembled WGS sequence"/>
</dbReference>
<evidence type="ECO:0000256" key="3">
    <source>
        <dbReference type="ARBA" id="ARBA00022989"/>
    </source>
</evidence>
<feature type="transmembrane region" description="Helical" evidence="6">
    <location>
        <begin position="131"/>
        <end position="152"/>
    </location>
</feature>
<evidence type="ECO:0000256" key="1">
    <source>
        <dbReference type="ARBA" id="ARBA00004141"/>
    </source>
</evidence>
<organism evidence="7 8">
    <name type="scientific">Crotalus adamanteus</name>
    <name type="common">Eastern diamondback rattlesnake</name>
    <dbReference type="NCBI Taxonomy" id="8729"/>
    <lineage>
        <taxon>Eukaryota</taxon>
        <taxon>Metazoa</taxon>
        <taxon>Chordata</taxon>
        <taxon>Craniata</taxon>
        <taxon>Vertebrata</taxon>
        <taxon>Euteleostomi</taxon>
        <taxon>Lepidosauria</taxon>
        <taxon>Squamata</taxon>
        <taxon>Bifurcata</taxon>
        <taxon>Unidentata</taxon>
        <taxon>Episquamata</taxon>
        <taxon>Toxicofera</taxon>
        <taxon>Serpentes</taxon>
        <taxon>Colubroidea</taxon>
        <taxon>Viperidae</taxon>
        <taxon>Crotalinae</taxon>
        <taxon>Crotalus</taxon>
    </lineage>
</organism>
<dbReference type="AlphaFoldDB" id="A0AAW1BI40"/>
<evidence type="ECO:0000313" key="7">
    <source>
        <dbReference type="EMBL" id="KAK9401511.1"/>
    </source>
</evidence>
<feature type="compositionally biased region" description="Basic and acidic residues" evidence="5">
    <location>
        <begin position="1"/>
        <end position="18"/>
    </location>
</feature>
<name>A0AAW1BI40_CROAD</name>
<keyword evidence="8" id="KW-1185">Reference proteome</keyword>
<evidence type="ECO:0000256" key="2">
    <source>
        <dbReference type="ARBA" id="ARBA00022692"/>
    </source>
</evidence>